<protein>
    <submittedName>
        <fullName evidence="1">Uncharacterized protein</fullName>
    </submittedName>
</protein>
<dbReference type="AlphaFoldDB" id="A0A7S1JN88"/>
<dbReference type="EMBL" id="HBGB01007085">
    <property type="protein sequence ID" value="CAD9048971.1"/>
    <property type="molecule type" value="Transcribed_RNA"/>
</dbReference>
<sequence length="150" mass="16723">MFLARLDAWLADEKYVTRLPHFRVSAETFRAEEAGARQAASRLILQEGGLVVVIQVLLKVIATTAIDIPQGVGITSSALIPLLDRPEGKEVFLDALKQLPDALLPPEQKQHFYDAALDDRLRHTRDFNDLLLRTAQHCHAQAKKTQFSAA</sequence>
<gene>
    <name evidence="1" type="ORF">VBRA1451_LOCUS4029</name>
</gene>
<name>A0A7S1JN88_9ALVE</name>
<organism evidence="1">
    <name type="scientific">Vitrella brassicaformis</name>
    <dbReference type="NCBI Taxonomy" id="1169539"/>
    <lineage>
        <taxon>Eukaryota</taxon>
        <taxon>Sar</taxon>
        <taxon>Alveolata</taxon>
        <taxon>Colpodellida</taxon>
        <taxon>Vitrellaceae</taxon>
        <taxon>Vitrella</taxon>
    </lineage>
</organism>
<accession>A0A7S1JN88</accession>
<proteinExistence type="predicted"/>
<reference evidence="1" key="1">
    <citation type="submission" date="2021-01" db="EMBL/GenBank/DDBJ databases">
        <authorList>
            <person name="Corre E."/>
            <person name="Pelletier E."/>
            <person name="Niang G."/>
            <person name="Scheremetjew M."/>
            <person name="Finn R."/>
            <person name="Kale V."/>
            <person name="Holt S."/>
            <person name="Cochrane G."/>
            <person name="Meng A."/>
            <person name="Brown T."/>
            <person name="Cohen L."/>
        </authorList>
    </citation>
    <scope>NUCLEOTIDE SEQUENCE</scope>
    <source>
        <strain evidence="1">CCMP3346</strain>
    </source>
</reference>
<evidence type="ECO:0000313" key="1">
    <source>
        <dbReference type="EMBL" id="CAD9048971.1"/>
    </source>
</evidence>